<evidence type="ECO:0000256" key="3">
    <source>
        <dbReference type="ARBA" id="ARBA00022737"/>
    </source>
</evidence>
<keyword evidence="7" id="KW-0804">Transcription</keyword>
<evidence type="ECO:0000313" key="13">
    <source>
        <dbReference type="Proteomes" id="UP000236544"/>
    </source>
</evidence>
<keyword evidence="4 9" id="KW-0863">Zinc-finger</keyword>
<keyword evidence="2" id="KW-0479">Metal-binding</keyword>
<feature type="domain" description="C2H2-type" evidence="11">
    <location>
        <begin position="13"/>
        <end position="40"/>
    </location>
</feature>
<evidence type="ECO:0000256" key="10">
    <source>
        <dbReference type="SAM" id="MobiDB-lite"/>
    </source>
</evidence>
<evidence type="ECO:0000259" key="11">
    <source>
        <dbReference type="PROSITE" id="PS50157"/>
    </source>
</evidence>
<dbReference type="PANTHER" id="PTHR47428">
    <property type="entry name" value="REGULATORY PROTEIN MIG1-RELATED"/>
    <property type="match status" value="1"/>
</dbReference>
<accession>A0A0P1KW82</accession>
<evidence type="ECO:0000256" key="6">
    <source>
        <dbReference type="ARBA" id="ARBA00023015"/>
    </source>
</evidence>
<evidence type="ECO:0000256" key="2">
    <source>
        <dbReference type="ARBA" id="ARBA00022723"/>
    </source>
</evidence>
<dbReference type="FunFam" id="3.30.160.60:FF:000018">
    <property type="entry name" value="Krueppel-like factor 15"/>
    <property type="match status" value="1"/>
</dbReference>
<keyword evidence="8" id="KW-0539">Nucleus</keyword>
<evidence type="ECO:0000256" key="8">
    <source>
        <dbReference type="ARBA" id="ARBA00023242"/>
    </source>
</evidence>
<keyword evidence="3" id="KW-0677">Repeat</keyword>
<evidence type="ECO:0000256" key="1">
    <source>
        <dbReference type="ARBA" id="ARBA00004123"/>
    </source>
</evidence>
<dbReference type="GO" id="GO:0000978">
    <property type="term" value="F:RNA polymerase II cis-regulatory region sequence-specific DNA binding"/>
    <property type="evidence" value="ECO:0007669"/>
    <property type="project" value="TreeGrafter"/>
</dbReference>
<keyword evidence="5" id="KW-0862">Zinc</keyword>
<dbReference type="GO" id="GO:0000981">
    <property type="term" value="F:DNA-binding transcription factor activity, RNA polymerase II-specific"/>
    <property type="evidence" value="ECO:0007669"/>
    <property type="project" value="UniProtKB-ARBA"/>
</dbReference>
<name>A0A0P1KW82_9SACH</name>
<proteinExistence type="predicted"/>
<evidence type="ECO:0000313" key="12">
    <source>
        <dbReference type="EMBL" id="CUS24174.1"/>
    </source>
</evidence>
<dbReference type="InterPro" id="IPR036236">
    <property type="entry name" value="Znf_C2H2_sf"/>
</dbReference>
<keyword evidence="13" id="KW-1185">Reference proteome</keyword>
<dbReference type="PROSITE" id="PS00028">
    <property type="entry name" value="ZINC_FINGER_C2H2_1"/>
    <property type="match status" value="2"/>
</dbReference>
<dbReference type="GO" id="GO:0008270">
    <property type="term" value="F:zinc ion binding"/>
    <property type="evidence" value="ECO:0007669"/>
    <property type="project" value="UniProtKB-KW"/>
</dbReference>
<dbReference type="InterPro" id="IPR051007">
    <property type="entry name" value="creA/MIG_C2H2-ZnF"/>
</dbReference>
<dbReference type="GO" id="GO:0000433">
    <property type="term" value="P:carbon catabolite repression of transcription from RNA polymerase II promoter by glucose"/>
    <property type="evidence" value="ECO:0007669"/>
    <property type="project" value="TreeGrafter"/>
</dbReference>
<dbReference type="SUPFAM" id="SSF57667">
    <property type="entry name" value="beta-beta-alpha zinc fingers"/>
    <property type="match status" value="1"/>
</dbReference>
<dbReference type="Pfam" id="PF00096">
    <property type="entry name" value="zf-C2H2"/>
    <property type="match status" value="2"/>
</dbReference>
<dbReference type="SMART" id="SM00355">
    <property type="entry name" value="ZnF_C2H2"/>
    <property type="match status" value="2"/>
</dbReference>
<dbReference type="InterPro" id="IPR013087">
    <property type="entry name" value="Znf_C2H2_type"/>
</dbReference>
<feature type="compositionally biased region" description="Polar residues" evidence="10">
    <location>
        <begin position="246"/>
        <end position="256"/>
    </location>
</feature>
<dbReference type="PROSITE" id="PS50157">
    <property type="entry name" value="ZINC_FINGER_C2H2_2"/>
    <property type="match status" value="2"/>
</dbReference>
<protein>
    <submittedName>
        <fullName evidence="12">LAQU0S14e01882g1_1</fullName>
    </submittedName>
</protein>
<dbReference type="AlphaFoldDB" id="A0A0P1KW82"/>
<feature type="domain" description="C2H2-type" evidence="11">
    <location>
        <begin position="41"/>
        <end position="70"/>
    </location>
</feature>
<evidence type="ECO:0000256" key="4">
    <source>
        <dbReference type="ARBA" id="ARBA00022771"/>
    </source>
</evidence>
<reference evidence="13" key="1">
    <citation type="submission" date="2015-10" db="EMBL/GenBank/DDBJ databases">
        <authorList>
            <person name="Devillers H."/>
        </authorList>
    </citation>
    <scope>NUCLEOTIDE SEQUENCE [LARGE SCALE GENOMIC DNA]</scope>
</reference>
<sequence>MGVAQQDSDHRPFKCDMCGKGFHRLEHKRRHIRTHTGEKPHACNFPGCVKRFSRSDELKRHVRTHMSTSRGKGRKRSGSSPVLEHPVVVHQLPPISVPGVAQMPPLVPVAQLPTVSQIAPVAAPVAMAPSAMAYIPRVGASSSASLLIPGVVAPVVSPVVSRAVSPAVSPAFSPHASSIHLHPGHASFLSSSSSSMSSIFSSGESGLGSPLPSSPDLRVHKLAGLLPSVQKSTRSASGGMSIASAVLSNPKRQQPLPSARPRLQGRNSQRAKFEFNDDDDSDSSQQADVRLPPLSSMLDGIQAFQER</sequence>
<gene>
    <name evidence="12" type="ORF">LAQU0_S14e01882g</name>
</gene>
<evidence type="ECO:0000256" key="9">
    <source>
        <dbReference type="PROSITE-ProRule" id="PRU00042"/>
    </source>
</evidence>
<dbReference type="FunFam" id="3.30.160.60:FF:000072">
    <property type="entry name" value="zinc finger protein 143 isoform X1"/>
    <property type="match status" value="1"/>
</dbReference>
<dbReference type="PANTHER" id="PTHR47428:SF1">
    <property type="entry name" value="REGULATORY PROTEIN MIG1-RELATED"/>
    <property type="match status" value="1"/>
</dbReference>
<feature type="region of interest" description="Disordered" evidence="10">
    <location>
        <begin position="60"/>
        <end position="81"/>
    </location>
</feature>
<evidence type="ECO:0000256" key="5">
    <source>
        <dbReference type="ARBA" id="ARBA00022833"/>
    </source>
</evidence>
<evidence type="ECO:0000256" key="7">
    <source>
        <dbReference type="ARBA" id="ARBA00023163"/>
    </source>
</evidence>
<comment type="subcellular location">
    <subcellularLocation>
        <location evidence="1">Nucleus</location>
    </subcellularLocation>
</comment>
<keyword evidence="6" id="KW-0805">Transcription regulation</keyword>
<feature type="region of interest" description="Disordered" evidence="10">
    <location>
        <begin position="245"/>
        <end position="307"/>
    </location>
</feature>
<dbReference type="GO" id="GO:0005634">
    <property type="term" value="C:nucleus"/>
    <property type="evidence" value="ECO:0007669"/>
    <property type="project" value="UniProtKB-SubCell"/>
</dbReference>
<dbReference type="Proteomes" id="UP000236544">
    <property type="component" value="Unassembled WGS sequence"/>
</dbReference>
<dbReference type="EMBL" id="LN890536">
    <property type="protein sequence ID" value="CUS24174.1"/>
    <property type="molecule type" value="Genomic_DNA"/>
</dbReference>
<organism evidence="12 13">
    <name type="scientific">Lachancea quebecensis</name>
    <dbReference type="NCBI Taxonomy" id="1654605"/>
    <lineage>
        <taxon>Eukaryota</taxon>
        <taxon>Fungi</taxon>
        <taxon>Dikarya</taxon>
        <taxon>Ascomycota</taxon>
        <taxon>Saccharomycotina</taxon>
        <taxon>Saccharomycetes</taxon>
        <taxon>Saccharomycetales</taxon>
        <taxon>Saccharomycetaceae</taxon>
        <taxon>Lachancea</taxon>
    </lineage>
</organism>
<dbReference type="Gene3D" id="3.30.160.60">
    <property type="entry name" value="Classic Zinc Finger"/>
    <property type="match status" value="2"/>
</dbReference>
<dbReference type="OrthoDB" id="654211at2759"/>
<dbReference type="GO" id="GO:0005737">
    <property type="term" value="C:cytoplasm"/>
    <property type="evidence" value="ECO:0007669"/>
    <property type="project" value="TreeGrafter"/>
</dbReference>